<keyword evidence="8" id="KW-1185">Reference proteome</keyword>
<dbReference type="PANTHER" id="PTHR30068:SF4">
    <property type="entry name" value="URONATE ISOMERASE"/>
    <property type="match status" value="1"/>
</dbReference>
<comment type="caution">
    <text evidence="7">The sequence shown here is derived from an EMBL/GenBank/DDBJ whole genome shotgun (WGS) entry which is preliminary data.</text>
</comment>
<comment type="pathway">
    <text evidence="2">Carbohydrate metabolism; pentose and glucuronate interconversion.</text>
</comment>
<dbReference type="SUPFAM" id="SSF51556">
    <property type="entry name" value="Metallo-dependent hydrolases"/>
    <property type="match status" value="1"/>
</dbReference>
<dbReference type="InterPro" id="IPR032466">
    <property type="entry name" value="Metal_Hydrolase"/>
</dbReference>
<dbReference type="InterPro" id="IPR003766">
    <property type="entry name" value="Uronate_isomerase"/>
</dbReference>
<comment type="similarity">
    <text evidence="3">Belongs to the metallo-dependent hydrolases superfamily. Uronate isomerase family.</text>
</comment>
<evidence type="ECO:0000256" key="4">
    <source>
        <dbReference type="ARBA" id="ARBA00012546"/>
    </source>
</evidence>
<dbReference type="Proteomes" id="UP001266099">
    <property type="component" value="Unassembled WGS sequence"/>
</dbReference>
<dbReference type="PANTHER" id="PTHR30068">
    <property type="entry name" value="URONATE ISOMERASE"/>
    <property type="match status" value="1"/>
</dbReference>
<evidence type="ECO:0000313" key="8">
    <source>
        <dbReference type="Proteomes" id="UP001266099"/>
    </source>
</evidence>
<evidence type="ECO:0000256" key="2">
    <source>
        <dbReference type="ARBA" id="ARBA00004892"/>
    </source>
</evidence>
<evidence type="ECO:0000256" key="1">
    <source>
        <dbReference type="ARBA" id="ARBA00001165"/>
    </source>
</evidence>
<dbReference type="Pfam" id="PF02614">
    <property type="entry name" value="UxaC"/>
    <property type="match status" value="1"/>
</dbReference>
<evidence type="ECO:0000313" key="7">
    <source>
        <dbReference type="EMBL" id="MDR6939919.1"/>
    </source>
</evidence>
<keyword evidence="6 7" id="KW-0413">Isomerase</keyword>
<dbReference type="NCBIfam" id="NF002794">
    <property type="entry name" value="PRK02925.1"/>
    <property type="match status" value="1"/>
</dbReference>
<dbReference type="EMBL" id="JAVDUJ010000001">
    <property type="protein sequence ID" value="MDR6939919.1"/>
    <property type="molecule type" value="Genomic_DNA"/>
</dbReference>
<proteinExistence type="inferred from homology"/>
<dbReference type="GO" id="GO:0008880">
    <property type="term" value="F:glucuronate isomerase activity"/>
    <property type="evidence" value="ECO:0007669"/>
    <property type="project" value="UniProtKB-EC"/>
</dbReference>
<name>A0ABU1T3N5_9ACTO</name>
<gene>
    <name evidence="7" type="ORF">J2S36_001462</name>
</gene>
<dbReference type="Gene3D" id="3.20.20.140">
    <property type="entry name" value="Metal-dependent hydrolases"/>
    <property type="match status" value="1"/>
</dbReference>
<dbReference type="RefSeq" id="WP_309956982.1">
    <property type="nucleotide sequence ID" value="NZ_JAVDUJ010000001.1"/>
</dbReference>
<evidence type="ECO:0000256" key="6">
    <source>
        <dbReference type="ARBA" id="ARBA00023235"/>
    </source>
</evidence>
<evidence type="ECO:0000256" key="5">
    <source>
        <dbReference type="ARBA" id="ARBA00020555"/>
    </source>
</evidence>
<protein>
    <recommendedName>
        <fullName evidence="5">Uronate isomerase</fullName>
        <ecNumber evidence="4">5.3.1.12</ecNumber>
    </recommendedName>
</protein>
<sequence length="472" mass="53467">MPTPLNLNPDRLFPSEAKQREIARELYEAANAHPIISPHGHVPPQWLAENTPFTDPTSMLLTPDHYTNRILHGVAGVDLADLGVPVGSPMDAHRAREAWRIFCKNWWVFRGTAVQTWFEQVFAGVFGIDVRPSEETADQIYDTINEQLQTEEFLPRSLYHRFNLALLATTDDPLSDLRYHQQLNEDPQWDGRVIPTFRPDQYLEPARPDFKQLTEALGAAADTDISTYAGHLEAMRKRRLFFKEMGAVSSDHSHADAGTVRLSAKKAEKLYQKALNGEINAKDGAKLRRHMLNDQARLACEDGLVMTLHPAVHRNHDSAAFARLGADVGGDIPAAVEFTHALQPMLSEYGNHENFQVVVFTMDQDVYQRELAPLAGYYPSVYVGAPWWFLDEADAILRYREQVTPYGTFYKTSGMIDDTRAFASIPARHDVARRMDARYLARMVAEHRLEMDEAREIAVDLVTTIPSRAFKL</sequence>
<dbReference type="Gene3D" id="1.10.2020.10">
    <property type="entry name" value="uronate isomerase, domain 2, chain A"/>
    <property type="match status" value="1"/>
</dbReference>
<accession>A0ABU1T3N5</accession>
<organism evidence="7 8">
    <name type="scientific">Arcanobacterium hippocoleae</name>
    <dbReference type="NCBI Taxonomy" id="149017"/>
    <lineage>
        <taxon>Bacteria</taxon>
        <taxon>Bacillati</taxon>
        <taxon>Actinomycetota</taxon>
        <taxon>Actinomycetes</taxon>
        <taxon>Actinomycetales</taxon>
        <taxon>Actinomycetaceae</taxon>
        <taxon>Arcanobacterium</taxon>
    </lineage>
</organism>
<dbReference type="EC" id="5.3.1.12" evidence="4"/>
<reference evidence="7 8" key="1">
    <citation type="submission" date="2023-07" db="EMBL/GenBank/DDBJ databases">
        <title>Sequencing the genomes of 1000 actinobacteria strains.</title>
        <authorList>
            <person name="Klenk H.-P."/>
        </authorList>
    </citation>
    <scope>NUCLEOTIDE SEQUENCE [LARGE SCALE GENOMIC DNA]</scope>
    <source>
        <strain evidence="7 8">DSM 15539</strain>
    </source>
</reference>
<evidence type="ECO:0000256" key="3">
    <source>
        <dbReference type="ARBA" id="ARBA00008397"/>
    </source>
</evidence>
<comment type="catalytic activity">
    <reaction evidence="1">
        <text>D-glucuronate = D-fructuronate</text>
        <dbReference type="Rhea" id="RHEA:13049"/>
        <dbReference type="ChEBI" id="CHEBI:58720"/>
        <dbReference type="ChEBI" id="CHEBI:59863"/>
        <dbReference type="EC" id="5.3.1.12"/>
    </reaction>
</comment>